<evidence type="ECO:0000313" key="4">
    <source>
        <dbReference type="EMBL" id="NIC05736.1"/>
    </source>
</evidence>
<dbReference type="InterPro" id="IPR050832">
    <property type="entry name" value="Bact_Acetyltransf"/>
</dbReference>
<feature type="domain" description="N-acetyltransferase" evidence="3">
    <location>
        <begin position="7"/>
        <end position="159"/>
    </location>
</feature>
<accession>A0ABX0PQW8</accession>
<comment type="caution">
    <text evidence="4">The sequence shown here is derived from an EMBL/GenBank/DDBJ whole genome shotgun (WGS) entry which is preliminary data.</text>
</comment>
<evidence type="ECO:0000256" key="1">
    <source>
        <dbReference type="ARBA" id="ARBA00022679"/>
    </source>
</evidence>
<gene>
    <name evidence="4" type="ORF">HBJ55_09890</name>
</gene>
<dbReference type="PANTHER" id="PTHR43877">
    <property type="entry name" value="AMINOALKYLPHOSPHONATE N-ACETYLTRANSFERASE-RELATED-RELATED"/>
    <property type="match status" value="1"/>
</dbReference>
<keyword evidence="2" id="KW-0012">Acyltransferase</keyword>
<evidence type="ECO:0000256" key="2">
    <source>
        <dbReference type="ARBA" id="ARBA00023315"/>
    </source>
</evidence>
<dbReference type="Pfam" id="PF13508">
    <property type="entry name" value="Acetyltransf_7"/>
    <property type="match status" value="1"/>
</dbReference>
<dbReference type="Gene3D" id="3.40.630.30">
    <property type="match status" value="1"/>
</dbReference>
<evidence type="ECO:0000313" key="5">
    <source>
        <dbReference type="Proteomes" id="UP001318321"/>
    </source>
</evidence>
<organism evidence="4 5">
    <name type="scientific">Billgrantia bachuensis</name>
    <dbReference type="NCBI Taxonomy" id="2717286"/>
    <lineage>
        <taxon>Bacteria</taxon>
        <taxon>Pseudomonadati</taxon>
        <taxon>Pseudomonadota</taxon>
        <taxon>Gammaproteobacteria</taxon>
        <taxon>Oceanospirillales</taxon>
        <taxon>Halomonadaceae</taxon>
        <taxon>Billgrantia</taxon>
    </lineage>
</organism>
<dbReference type="RefSeq" id="WP_167113620.1">
    <property type="nucleotide sequence ID" value="NZ_JAAQTO010000024.1"/>
</dbReference>
<dbReference type="InterPro" id="IPR000182">
    <property type="entry name" value="GNAT_dom"/>
</dbReference>
<dbReference type="PROSITE" id="PS51186">
    <property type="entry name" value="GNAT"/>
    <property type="match status" value="1"/>
</dbReference>
<name>A0ABX0PQW8_9GAMM</name>
<reference evidence="4 5" key="1">
    <citation type="submission" date="2020-03" db="EMBL/GenBank/DDBJ databases">
        <title>Identification of Halomonas strains.</title>
        <authorList>
            <person name="Xiao Z."/>
            <person name="Dong F."/>
            <person name="Wang Z."/>
            <person name="Zhao J.-Y."/>
        </authorList>
    </citation>
    <scope>NUCLEOTIDE SEQUENCE [LARGE SCALE GENOMIC DNA]</scope>
    <source>
        <strain evidence="4 5">DX6</strain>
    </source>
</reference>
<dbReference type="CDD" id="cd04301">
    <property type="entry name" value="NAT_SF"/>
    <property type="match status" value="1"/>
</dbReference>
<keyword evidence="1" id="KW-0808">Transferase</keyword>
<dbReference type="SUPFAM" id="SSF55729">
    <property type="entry name" value="Acyl-CoA N-acyltransferases (Nat)"/>
    <property type="match status" value="1"/>
</dbReference>
<dbReference type="Proteomes" id="UP001318321">
    <property type="component" value="Unassembled WGS sequence"/>
</dbReference>
<sequence length="160" mass="18128">MSKLDPINIVRLSPDSDHVPTVASWTYAEWGHLNPGYTAESWCEAFRRECGIAGVPSVFVAMEGDQPVGTAALMARDMDSRHELTPWLASVFVLPEWRGQGIASTLIRRVEEEASACGTTQFYLFTPDQQALYRRLGWHDHEELSYRGEEVTIMQRRLAE</sequence>
<dbReference type="EMBL" id="JAAQTO010000024">
    <property type="protein sequence ID" value="NIC05736.1"/>
    <property type="molecule type" value="Genomic_DNA"/>
</dbReference>
<proteinExistence type="predicted"/>
<evidence type="ECO:0000259" key="3">
    <source>
        <dbReference type="PROSITE" id="PS51186"/>
    </source>
</evidence>
<dbReference type="InterPro" id="IPR016181">
    <property type="entry name" value="Acyl_CoA_acyltransferase"/>
</dbReference>
<dbReference type="PANTHER" id="PTHR43877:SF2">
    <property type="entry name" value="AMINOALKYLPHOSPHONATE N-ACETYLTRANSFERASE-RELATED"/>
    <property type="match status" value="1"/>
</dbReference>
<protein>
    <submittedName>
        <fullName evidence="4">GNAT family N-acetyltransferase</fullName>
    </submittedName>
</protein>
<keyword evidence="5" id="KW-1185">Reference proteome</keyword>